<name>A0A9D1SX24_9FIRM</name>
<gene>
    <name evidence="1" type="ORF">IAC73_05415</name>
</gene>
<protein>
    <submittedName>
        <fullName evidence="1">Uncharacterized protein</fullName>
    </submittedName>
</protein>
<dbReference type="AlphaFoldDB" id="A0A9D1SX24"/>
<proteinExistence type="predicted"/>
<organism evidence="1 2">
    <name type="scientific">Candidatus Limadaptatus stercoripullorum</name>
    <dbReference type="NCBI Taxonomy" id="2840846"/>
    <lineage>
        <taxon>Bacteria</taxon>
        <taxon>Bacillati</taxon>
        <taxon>Bacillota</taxon>
        <taxon>Clostridia</taxon>
        <taxon>Eubacteriales</taxon>
        <taxon>Candidatus Limadaptatus</taxon>
    </lineage>
</organism>
<dbReference type="Proteomes" id="UP000886857">
    <property type="component" value="Unassembled WGS sequence"/>
</dbReference>
<comment type="caution">
    <text evidence="1">The sequence shown here is derived from an EMBL/GenBank/DDBJ whole genome shotgun (WGS) entry which is preliminary data.</text>
</comment>
<evidence type="ECO:0000313" key="2">
    <source>
        <dbReference type="Proteomes" id="UP000886857"/>
    </source>
</evidence>
<accession>A0A9D1SX24</accession>
<evidence type="ECO:0000313" key="1">
    <source>
        <dbReference type="EMBL" id="HIU99260.1"/>
    </source>
</evidence>
<sequence>MKASPQDVLTAKIYFSAAFPALRVPLEEDAKQRKAFEKVNAVVEFRAADDENPVACYMVFLTEDLAALSAHKKRFKVFQGEYPGYIEMEDGSKKEDLKVVKMYFKSIPSLLGVFKGSSPVEMLGIVSPLLKNIFNPVTMKFLFLMLTLTKTMPSFTPGTDQPWEQYLKVKLSLFLITRALSTANREGWPEITEWTKKQPDRTYQFIVGPTLDKDGKEIYPAIKSYFRVKQGKTKAGNGERKYPFVLFDFPNPDGCLAVLTGRYEFVEAVDKKAVTIYGAADSYAVSFNDLMTKCQAMLVPPPKPAKKK</sequence>
<reference evidence="1" key="1">
    <citation type="submission" date="2020-10" db="EMBL/GenBank/DDBJ databases">
        <authorList>
            <person name="Gilroy R."/>
        </authorList>
    </citation>
    <scope>NUCLEOTIDE SEQUENCE</scope>
    <source>
        <strain evidence="1">10406</strain>
    </source>
</reference>
<dbReference type="EMBL" id="DVOE01000083">
    <property type="protein sequence ID" value="HIU99260.1"/>
    <property type="molecule type" value="Genomic_DNA"/>
</dbReference>
<reference evidence="1" key="2">
    <citation type="journal article" date="2021" name="PeerJ">
        <title>Extensive microbial diversity within the chicken gut microbiome revealed by metagenomics and culture.</title>
        <authorList>
            <person name="Gilroy R."/>
            <person name="Ravi A."/>
            <person name="Getino M."/>
            <person name="Pursley I."/>
            <person name="Horton D.L."/>
            <person name="Alikhan N.F."/>
            <person name="Baker D."/>
            <person name="Gharbi K."/>
            <person name="Hall N."/>
            <person name="Watson M."/>
            <person name="Adriaenssens E.M."/>
            <person name="Foster-Nyarko E."/>
            <person name="Jarju S."/>
            <person name="Secka A."/>
            <person name="Antonio M."/>
            <person name="Oren A."/>
            <person name="Chaudhuri R.R."/>
            <person name="La Ragione R."/>
            <person name="Hildebrand F."/>
            <person name="Pallen M.J."/>
        </authorList>
    </citation>
    <scope>NUCLEOTIDE SEQUENCE</scope>
    <source>
        <strain evidence="1">10406</strain>
    </source>
</reference>